<keyword evidence="3" id="KW-1185">Reference proteome</keyword>
<dbReference type="Pfam" id="PF12760">
    <property type="entry name" value="Zn_ribbon_IS1595"/>
    <property type="match status" value="1"/>
</dbReference>
<evidence type="ECO:0000313" key="2">
    <source>
        <dbReference type="EMBL" id="MFC0212702.1"/>
    </source>
</evidence>
<dbReference type="EMBL" id="JBHLWN010000031">
    <property type="protein sequence ID" value="MFC0212702.1"/>
    <property type="molecule type" value="Genomic_DNA"/>
</dbReference>
<accession>A0ABV6DJD3</accession>
<feature type="domain" description="Transposase zinc-ribbon" evidence="1">
    <location>
        <begin position="16"/>
        <end position="62"/>
    </location>
</feature>
<dbReference type="RefSeq" id="WP_377469905.1">
    <property type="nucleotide sequence ID" value="NZ_JBHLWN010000031.1"/>
</dbReference>
<protein>
    <submittedName>
        <fullName evidence="2">Transposase</fullName>
    </submittedName>
</protein>
<sequence>MFYKMSLQNFKNRFETETACIQQLVQLKWPDGFICPRCGHRSSYTIQSRRHPLFECRLCRHQTSAIAGTIMEGSRTPLTKWFLALYLLTNCDTGLSAAKLGRVIHVTYKTAWLILHKIRHAIGHLDASLPLQGDVRAFSEIYGRPYNPTIYRHKQEHPVWISASLTPARNPQYMKIKLISNDHLSGRSILKLGITAFREQHIGQNVQEVSIYPRRFGHDRPPAYHTRWRHIRECIWSTHRGIGRRHLQAYLNEYCYRYNITSAETGDMLCLLKASVCSSSPVKVNSERSSLLAA</sequence>
<evidence type="ECO:0000259" key="1">
    <source>
        <dbReference type="Pfam" id="PF12760"/>
    </source>
</evidence>
<reference evidence="2 3" key="1">
    <citation type="submission" date="2024-09" db="EMBL/GenBank/DDBJ databases">
        <authorList>
            <person name="Sun Q."/>
            <person name="Mori K."/>
        </authorList>
    </citation>
    <scope>NUCLEOTIDE SEQUENCE [LARGE SCALE GENOMIC DNA]</scope>
    <source>
        <strain evidence="2 3">CCM 7759</strain>
    </source>
</reference>
<organism evidence="2 3">
    <name type="scientific">Paenibacillus chartarius</name>
    <dbReference type="NCBI Taxonomy" id="747481"/>
    <lineage>
        <taxon>Bacteria</taxon>
        <taxon>Bacillati</taxon>
        <taxon>Bacillota</taxon>
        <taxon>Bacilli</taxon>
        <taxon>Bacillales</taxon>
        <taxon>Paenibacillaceae</taxon>
        <taxon>Paenibacillus</taxon>
    </lineage>
</organism>
<name>A0ABV6DJD3_9BACL</name>
<gene>
    <name evidence="2" type="ORF">ACFFK0_09520</name>
</gene>
<evidence type="ECO:0000313" key="3">
    <source>
        <dbReference type="Proteomes" id="UP001589776"/>
    </source>
</evidence>
<dbReference type="Proteomes" id="UP001589776">
    <property type="component" value="Unassembled WGS sequence"/>
</dbReference>
<proteinExistence type="predicted"/>
<dbReference type="InterPro" id="IPR024442">
    <property type="entry name" value="Transposase_Zn_ribbon"/>
</dbReference>
<comment type="caution">
    <text evidence="2">The sequence shown here is derived from an EMBL/GenBank/DDBJ whole genome shotgun (WGS) entry which is preliminary data.</text>
</comment>